<feature type="transmembrane region" description="Helical" evidence="1">
    <location>
        <begin position="7"/>
        <end position="28"/>
    </location>
</feature>
<proteinExistence type="predicted"/>
<dbReference type="AlphaFoldDB" id="A0A4Y4B5G2"/>
<keyword evidence="1" id="KW-0812">Transmembrane</keyword>
<gene>
    <name evidence="2" type="ORF">MLI01_03290</name>
</gene>
<evidence type="ECO:0000256" key="1">
    <source>
        <dbReference type="SAM" id="Phobius"/>
    </source>
</evidence>
<dbReference type="EMBL" id="BJNQ01000001">
    <property type="protein sequence ID" value="GEC74184.1"/>
    <property type="molecule type" value="Genomic_DNA"/>
</dbReference>
<keyword evidence="1" id="KW-1133">Transmembrane helix</keyword>
<dbReference type="RefSeq" id="WP_141385726.1">
    <property type="nucleotide sequence ID" value="NZ_BJNQ01000001.1"/>
</dbReference>
<comment type="caution">
    <text evidence="2">The sequence shown here is derived from an EMBL/GenBank/DDBJ whole genome shotgun (WGS) entry which is preliminary data.</text>
</comment>
<evidence type="ECO:0000313" key="3">
    <source>
        <dbReference type="Proteomes" id="UP000317410"/>
    </source>
</evidence>
<feature type="transmembrane region" description="Helical" evidence="1">
    <location>
        <begin position="40"/>
        <end position="59"/>
    </location>
</feature>
<accession>A0A4Y4B5G2</accession>
<protein>
    <submittedName>
        <fullName evidence="2">Uncharacterized protein</fullName>
    </submittedName>
</protein>
<evidence type="ECO:0000313" key="2">
    <source>
        <dbReference type="EMBL" id="GEC74184.1"/>
    </source>
</evidence>
<organism evidence="2 3">
    <name type="scientific">Microbacterium maritypicum</name>
    <name type="common">Microbacterium liquefaciens</name>
    <dbReference type="NCBI Taxonomy" id="33918"/>
    <lineage>
        <taxon>Bacteria</taxon>
        <taxon>Bacillati</taxon>
        <taxon>Actinomycetota</taxon>
        <taxon>Actinomycetes</taxon>
        <taxon>Micrococcales</taxon>
        <taxon>Microbacteriaceae</taxon>
        <taxon>Microbacterium</taxon>
    </lineage>
</organism>
<reference evidence="2 3" key="1">
    <citation type="submission" date="2019-06" db="EMBL/GenBank/DDBJ databases">
        <title>Whole genome shotgun sequence of Microbacterium liquefaciens NBRC 15037.</title>
        <authorList>
            <person name="Hosoyama A."/>
            <person name="Uohara A."/>
            <person name="Ohji S."/>
            <person name="Ichikawa N."/>
        </authorList>
    </citation>
    <scope>NUCLEOTIDE SEQUENCE [LARGE SCALE GENOMIC DNA]</scope>
    <source>
        <strain evidence="2 3">NBRC 15037</strain>
    </source>
</reference>
<sequence>MKLGIRIVIVVVGLVVAFTLSVTLFGSWWRFPHMPTAEEWSALFGASALGALFFAWHQIRQVDRSNRELINTNELMRRANVETIRPRVQVSLDTTRTVNKVRGGKVEGNIFVSLKNIGASPAHDLRLTVSPAFDSLEKFFKSGKKDLAMKALNEVFDGSVRFSTLRPGATYIWFLGRAPEIFEDENPFRRWRVEARFASTASSDEHVDISELDVDVEKRLELPVDPLVRIGRDIEIVGDRLKDLGGRPSPTLTLADEAFDALRQPRTRLRIPRPRFRRSRRRAG</sequence>
<keyword evidence="1" id="KW-0472">Membrane</keyword>
<name>A0A4Y4B5G2_MICMQ</name>
<dbReference type="Proteomes" id="UP000317410">
    <property type="component" value="Unassembled WGS sequence"/>
</dbReference>